<evidence type="ECO:0000313" key="5">
    <source>
        <dbReference type="EMBL" id="RST99280.1"/>
    </source>
</evidence>
<evidence type="ECO:0000313" key="6">
    <source>
        <dbReference type="Proteomes" id="UP000287857"/>
    </source>
</evidence>
<evidence type="ECO:0000256" key="3">
    <source>
        <dbReference type="ARBA" id="ARBA00022989"/>
    </source>
</evidence>
<gene>
    <name evidence="5" type="ORF">CBF37_04740</name>
</gene>
<dbReference type="GO" id="GO:0016020">
    <property type="term" value="C:membrane"/>
    <property type="evidence" value="ECO:0007669"/>
    <property type="project" value="UniProtKB-SubCell"/>
</dbReference>
<dbReference type="OrthoDB" id="9255830at2"/>
<dbReference type="EMBL" id="NGJS01000005">
    <property type="protein sequence ID" value="RST99280.1"/>
    <property type="molecule type" value="Genomic_DNA"/>
</dbReference>
<name>A0A429ZZ73_9ENTE</name>
<comment type="subcellular location">
    <subcellularLocation>
        <location evidence="1">Membrane</location>
        <topology evidence="1">Multi-pass membrane protein</topology>
    </subcellularLocation>
</comment>
<organism evidence="5 6">
    <name type="scientific">Vagococcus vulneris</name>
    <dbReference type="NCBI Taxonomy" id="1977869"/>
    <lineage>
        <taxon>Bacteria</taxon>
        <taxon>Bacillati</taxon>
        <taxon>Bacillota</taxon>
        <taxon>Bacilli</taxon>
        <taxon>Lactobacillales</taxon>
        <taxon>Enterococcaceae</taxon>
        <taxon>Vagococcus</taxon>
    </lineage>
</organism>
<accession>A0A429ZZ73</accession>
<proteinExistence type="predicted"/>
<evidence type="ECO:0008006" key="7">
    <source>
        <dbReference type="Google" id="ProtNLM"/>
    </source>
</evidence>
<keyword evidence="6" id="KW-1185">Reference proteome</keyword>
<reference evidence="5 6" key="1">
    <citation type="submission" date="2017-05" db="EMBL/GenBank/DDBJ databases">
        <title>Vagococcus spp. assemblies.</title>
        <authorList>
            <person name="Gulvik C.A."/>
        </authorList>
    </citation>
    <scope>NUCLEOTIDE SEQUENCE [LARGE SCALE GENOMIC DNA]</scope>
    <source>
        <strain evidence="5 6">SS1995</strain>
    </source>
</reference>
<dbReference type="Pfam" id="PF05128">
    <property type="entry name" value="DUF697"/>
    <property type="match status" value="1"/>
</dbReference>
<dbReference type="InterPro" id="IPR021147">
    <property type="entry name" value="DUF697"/>
</dbReference>
<keyword evidence="3" id="KW-1133">Transmembrane helix</keyword>
<evidence type="ECO:0000256" key="4">
    <source>
        <dbReference type="ARBA" id="ARBA00023136"/>
    </source>
</evidence>
<comment type="caution">
    <text evidence="5">The sequence shown here is derived from an EMBL/GenBank/DDBJ whole genome shotgun (WGS) entry which is preliminary data.</text>
</comment>
<keyword evidence="2" id="KW-0812">Transmembrane</keyword>
<evidence type="ECO:0000256" key="2">
    <source>
        <dbReference type="ARBA" id="ARBA00022692"/>
    </source>
</evidence>
<dbReference type="AlphaFoldDB" id="A0A429ZZ73"/>
<dbReference type="Proteomes" id="UP000287857">
    <property type="component" value="Unassembled WGS sequence"/>
</dbReference>
<dbReference type="RefSeq" id="WP_125983582.1">
    <property type="nucleotide sequence ID" value="NZ_NGJS01000005.1"/>
</dbReference>
<sequence>MTSVSPSSKKIIHTLSAAAGAVGAAPIPFADSALILPIQMTMIIKLYKLNGKKLTSGAKKGLLTALTASTIGKGLVGNLFKFFPGIGTVSGGILNASVAVALTEMIGFSIAHALEHDEIDNVSDLLGIVGKAGRLIKR</sequence>
<evidence type="ECO:0000256" key="1">
    <source>
        <dbReference type="ARBA" id="ARBA00004141"/>
    </source>
</evidence>
<keyword evidence="4" id="KW-0472">Membrane</keyword>
<protein>
    <recommendedName>
        <fullName evidence="7">GTPase</fullName>
    </recommendedName>
</protein>